<accession>A0ABW8WMH5</accession>
<evidence type="ECO:0000313" key="2">
    <source>
        <dbReference type="EMBL" id="MFL9462186.1"/>
    </source>
</evidence>
<protein>
    <recommendedName>
        <fullName evidence="4">Anacyclamide synthesis protein AcyC</fullName>
    </recommendedName>
</protein>
<evidence type="ECO:0000256" key="1">
    <source>
        <dbReference type="SAM" id="MobiDB-lite"/>
    </source>
</evidence>
<keyword evidence="3" id="KW-1185">Reference proteome</keyword>
<sequence length="51" mass="6228">MAKKRWIRSPEKKPKPQVPATEKELIEQQCNDFINKELKPKFIKQRNEDYQ</sequence>
<dbReference type="Proteomes" id="UP001628874">
    <property type="component" value="Unassembled WGS sequence"/>
</dbReference>
<name>A0ABW8WMH5_9CYAN</name>
<comment type="caution">
    <text evidence="2">The sequence shown here is derived from an EMBL/GenBank/DDBJ whole genome shotgun (WGS) entry which is preliminary data.</text>
</comment>
<gene>
    <name evidence="2" type="ORF">AB0759_16315</name>
</gene>
<organism evidence="2 3">
    <name type="scientific">Scytonema tolypothrichoides VB-61278_2</name>
    <dbReference type="NCBI Taxonomy" id="3232314"/>
    <lineage>
        <taxon>Bacteria</taxon>
        <taxon>Bacillati</taxon>
        <taxon>Cyanobacteriota</taxon>
        <taxon>Cyanophyceae</taxon>
        <taxon>Nostocales</taxon>
        <taxon>Scytonemataceae</taxon>
        <taxon>Scytonema</taxon>
    </lineage>
</organism>
<dbReference type="RefSeq" id="WP_202048630.1">
    <property type="nucleotide sequence ID" value="NZ_JBFQGM010000005.1"/>
</dbReference>
<feature type="region of interest" description="Disordered" evidence="1">
    <location>
        <begin position="1"/>
        <end position="22"/>
    </location>
</feature>
<dbReference type="EMBL" id="JBFQGM010000005">
    <property type="protein sequence ID" value="MFL9462186.1"/>
    <property type="molecule type" value="Genomic_DNA"/>
</dbReference>
<evidence type="ECO:0000313" key="3">
    <source>
        <dbReference type="Proteomes" id="UP001628874"/>
    </source>
</evidence>
<reference evidence="2 3" key="1">
    <citation type="submission" date="2024-07" db="EMBL/GenBank/DDBJ databases">
        <authorList>
            <person name="Tripathy S."/>
        </authorList>
    </citation>
    <scope>NUCLEOTIDE SEQUENCE [LARGE SCALE GENOMIC DNA]</scope>
    <source>
        <strain evidence="2 3">VB-61278_2</strain>
    </source>
</reference>
<evidence type="ECO:0008006" key="4">
    <source>
        <dbReference type="Google" id="ProtNLM"/>
    </source>
</evidence>
<proteinExistence type="predicted"/>